<comment type="caution">
    <text evidence="1">The sequence shown here is derived from an EMBL/GenBank/DDBJ whole genome shotgun (WGS) entry which is preliminary data.</text>
</comment>
<accession>A0A8S0Y750</accession>
<proteinExistence type="predicted"/>
<protein>
    <submittedName>
        <fullName evidence="1">Uncharacterized protein</fullName>
    </submittedName>
</protein>
<dbReference type="Proteomes" id="UP000494216">
    <property type="component" value="Unassembled WGS sequence"/>
</dbReference>
<organism evidence="1 2">
    <name type="scientific">Candidatus Methylobacter favarea</name>
    <dbReference type="NCBI Taxonomy" id="2707345"/>
    <lineage>
        <taxon>Bacteria</taxon>
        <taxon>Pseudomonadati</taxon>
        <taxon>Pseudomonadota</taxon>
        <taxon>Gammaproteobacteria</taxon>
        <taxon>Methylococcales</taxon>
        <taxon>Methylococcaceae</taxon>
        <taxon>Methylobacter</taxon>
    </lineage>
</organism>
<name>A0A8S0Y750_9GAMM</name>
<dbReference type="EMBL" id="CADCXN010000123">
    <property type="protein sequence ID" value="CAA9892889.1"/>
    <property type="molecule type" value="Genomic_DNA"/>
</dbReference>
<evidence type="ECO:0000313" key="2">
    <source>
        <dbReference type="Proteomes" id="UP000494216"/>
    </source>
</evidence>
<evidence type="ECO:0000313" key="1">
    <source>
        <dbReference type="EMBL" id="CAA9892889.1"/>
    </source>
</evidence>
<keyword evidence="2" id="KW-1185">Reference proteome</keyword>
<reference evidence="1 2" key="1">
    <citation type="submission" date="2020-02" db="EMBL/GenBank/DDBJ databases">
        <authorList>
            <person name="Hogendoorn C."/>
        </authorList>
    </citation>
    <scope>NUCLEOTIDE SEQUENCE [LARGE SCALE GENOMIC DNA]</scope>
    <source>
        <strain evidence="1">METHB21</strain>
    </source>
</reference>
<dbReference type="AlphaFoldDB" id="A0A8S0Y750"/>
<sequence>MFKADLELDRMGIHVHLQDNEIHFAVPILVVTGEKPA</sequence>
<gene>
    <name evidence="1" type="ORF">METHB2_890007</name>
</gene>